<feature type="repeat" description="ANK" evidence="3">
    <location>
        <begin position="59"/>
        <end position="91"/>
    </location>
</feature>
<protein>
    <submittedName>
        <fullName evidence="4">Ankyrin repeats (3 copies)</fullName>
    </submittedName>
</protein>
<comment type="caution">
    <text evidence="4">The sequence shown here is derived from an EMBL/GenBank/DDBJ whole genome shotgun (WGS) entry which is preliminary data.</text>
</comment>
<name>A0AAW1IFB8_POPJA</name>
<accession>A0AAW1IFB8</accession>
<organism evidence="4 5">
    <name type="scientific">Popillia japonica</name>
    <name type="common">Japanese beetle</name>
    <dbReference type="NCBI Taxonomy" id="7064"/>
    <lineage>
        <taxon>Eukaryota</taxon>
        <taxon>Metazoa</taxon>
        <taxon>Ecdysozoa</taxon>
        <taxon>Arthropoda</taxon>
        <taxon>Hexapoda</taxon>
        <taxon>Insecta</taxon>
        <taxon>Pterygota</taxon>
        <taxon>Neoptera</taxon>
        <taxon>Endopterygota</taxon>
        <taxon>Coleoptera</taxon>
        <taxon>Polyphaga</taxon>
        <taxon>Scarabaeiformia</taxon>
        <taxon>Scarabaeidae</taxon>
        <taxon>Rutelinae</taxon>
        <taxon>Popillia</taxon>
    </lineage>
</organism>
<keyword evidence="5" id="KW-1185">Reference proteome</keyword>
<dbReference type="SUPFAM" id="SSF48403">
    <property type="entry name" value="Ankyrin repeat"/>
    <property type="match status" value="1"/>
</dbReference>
<feature type="repeat" description="ANK" evidence="3">
    <location>
        <begin position="19"/>
        <end position="51"/>
    </location>
</feature>
<dbReference type="InterPro" id="IPR002110">
    <property type="entry name" value="Ankyrin_rpt"/>
</dbReference>
<dbReference type="SMART" id="SM00248">
    <property type="entry name" value="ANK"/>
    <property type="match status" value="2"/>
</dbReference>
<evidence type="ECO:0000313" key="4">
    <source>
        <dbReference type="EMBL" id="KAK9688309.1"/>
    </source>
</evidence>
<dbReference type="EMBL" id="JASPKY010000596">
    <property type="protein sequence ID" value="KAK9688309.1"/>
    <property type="molecule type" value="Genomic_DNA"/>
</dbReference>
<dbReference type="Pfam" id="PF00023">
    <property type="entry name" value="Ank"/>
    <property type="match status" value="2"/>
</dbReference>
<evidence type="ECO:0000256" key="3">
    <source>
        <dbReference type="PROSITE-ProRule" id="PRU00023"/>
    </source>
</evidence>
<evidence type="ECO:0000313" key="5">
    <source>
        <dbReference type="Proteomes" id="UP001458880"/>
    </source>
</evidence>
<sequence>MLEILKEATRKDCNGKDEQGMTPTLYAAFYGNVDALRLLCGRGGDPDKADYFGNKADYFGNTALHLAAAQGHKNIVTFLVNFGANIYAMDIDERTPKELSGINDREDIMKYLDSVAAKLEG</sequence>
<keyword evidence="1" id="KW-0677">Repeat</keyword>
<dbReference type="PANTHER" id="PTHR24178">
    <property type="entry name" value="MOLTING PROTEIN MLT-4"/>
    <property type="match status" value="1"/>
</dbReference>
<reference evidence="4 5" key="1">
    <citation type="journal article" date="2024" name="BMC Genomics">
        <title>De novo assembly and annotation of Popillia japonica's genome with initial clues to its potential as an invasive pest.</title>
        <authorList>
            <person name="Cucini C."/>
            <person name="Boschi S."/>
            <person name="Funari R."/>
            <person name="Cardaioli E."/>
            <person name="Iannotti N."/>
            <person name="Marturano G."/>
            <person name="Paoli F."/>
            <person name="Bruttini M."/>
            <person name="Carapelli A."/>
            <person name="Frati F."/>
            <person name="Nardi F."/>
        </authorList>
    </citation>
    <scope>NUCLEOTIDE SEQUENCE [LARGE SCALE GENOMIC DNA]</scope>
    <source>
        <strain evidence="4">DMR45628</strain>
    </source>
</reference>
<dbReference type="InterPro" id="IPR036770">
    <property type="entry name" value="Ankyrin_rpt-contain_sf"/>
</dbReference>
<proteinExistence type="predicted"/>
<dbReference type="Proteomes" id="UP001458880">
    <property type="component" value="Unassembled WGS sequence"/>
</dbReference>
<evidence type="ECO:0000256" key="1">
    <source>
        <dbReference type="ARBA" id="ARBA00022737"/>
    </source>
</evidence>
<dbReference type="PROSITE" id="PS50297">
    <property type="entry name" value="ANK_REP_REGION"/>
    <property type="match status" value="2"/>
</dbReference>
<dbReference type="Gene3D" id="1.25.40.20">
    <property type="entry name" value="Ankyrin repeat-containing domain"/>
    <property type="match status" value="1"/>
</dbReference>
<keyword evidence="2 3" id="KW-0040">ANK repeat</keyword>
<evidence type="ECO:0000256" key="2">
    <source>
        <dbReference type="ARBA" id="ARBA00023043"/>
    </source>
</evidence>
<gene>
    <name evidence="4" type="ORF">QE152_g35639</name>
</gene>
<dbReference type="PROSITE" id="PS50088">
    <property type="entry name" value="ANK_REPEAT"/>
    <property type="match status" value="2"/>
</dbReference>
<dbReference type="AlphaFoldDB" id="A0AAW1IFB8"/>